<feature type="domain" description="RING-type" evidence="17">
    <location>
        <begin position="861"/>
        <end position="900"/>
    </location>
</feature>
<evidence type="ECO:0000256" key="13">
    <source>
        <dbReference type="PROSITE-ProRule" id="PRU00175"/>
    </source>
</evidence>
<keyword evidence="7 13" id="KW-0863">Zinc-finger</keyword>
<keyword evidence="9 14" id="KW-0862">Zinc</keyword>
<keyword evidence="11 14" id="KW-0175">Coiled coil</keyword>
<dbReference type="GO" id="GO:0005634">
    <property type="term" value="C:nucleus"/>
    <property type="evidence" value="ECO:0007669"/>
    <property type="project" value="UniProtKB-SubCell"/>
</dbReference>
<feature type="region of interest" description="Disordered" evidence="16">
    <location>
        <begin position="290"/>
        <end position="325"/>
    </location>
</feature>
<dbReference type="PANTHER" id="PTHR23163">
    <property type="entry name" value="RING FINGER PROTEIN-RELATED"/>
    <property type="match status" value="1"/>
</dbReference>
<organism evidence="18 19">
    <name type="scientific">Trichuris muris</name>
    <name type="common">Mouse whipworm</name>
    <dbReference type="NCBI Taxonomy" id="70415"/>
    <lineage>
        <taxon>Eukaryota</taxon>
        <taxon>Metazoa</taxon>
        <taxon>Ecdysozoa</taxon>
        <taxon>Nematoda</taxon>
        <taxon>Enoplea</taxon>
        <taxon>Dorylaimia</taxon>
        <taxon>Trichinellida</taxon>
        <taxon>Trichuridae</taxon>
        <taxon>Trichuris</taxon>
    </lineage>
</organism>
<keyword evidence="10 14" id="KW-0156">Chromatin regulator</keyword>
<dbReference type="GO" id="GO:0061630">
    <property type="term" value="F:ubiquitin protein ligase activity"/>
    <property type="evidence" value="ECO:0007669"/>
    <property type="project" value="UniProtKB-EC"/>
</dbReference>
<feature type="coiled-coil region" evidence="15">
    <location>
        <begin position="790"/>
        <end position="838"/>
    </location>
</feature>
<dbReference type="PROSITE" id="PS00518">
    <property type="entry name" value="ZF_RING_1"/>
    <property type="match status" value="1"/>
</dbReference>
<evidence type="ECO:0000256" key="4">
    <source>
        <dbReference type="ARBA" id="ARBA00005555"/>
    </source>
</evidence>
<evidence type="ECO:0000256" key="2">
    <source>
        <dbReference type="ARBA" id="ARBA00004123"/>
    </source>
</evidence>
<dbReference type="SMART" id="SM00184">
    <property type="entry name" value="RING"/>
    <property type="match status" value="1"/>
</dbReference>
<evidence type="ECO:0000313" key="19">
    <source>
        <dbReference type="WBParaSite" id="TMUE_2000010659.1"/>
    </source>
</evidence>
<comment type="similarity">
    <text evidence="4 14">Belongs to the BRE1 family.</text>
</comment>
<dbReference type="InterPro" id="IPR001841">
    <property type="entry name" value="Znf_RING"/>
</dbReference>
<dbReference type="UniPathway" id="UPA00143"/>
<dbReference type="WBParaSite" id="TMUE_2000010659.2">
    <property type="protein sequence ID" value="TMUE_2000010659.2"/>
    <property type="gene ID" value="WBGene00301047"/>
</dbReference>
<feature type="coiled-coil region" evidence="15">
    <location>
        <begin position="706"/>
        <end position="740"/>
    </location>
</feature>
<dbReference type="InterPro" id="IPR017907">
    <property type="entry name" value="Znf_RING_CS"/>
</dbReference>
<evidence type="ECO:0000256" key="14">
    <source>
        <dbReference type="RuleBase" id="RU365038"/>
    </source>
</evidence>
<accession>A0A5S6QU47</accession>
<dbReference type="Proteomes" id="UP000046395">
    <property type="component" value="Unassembled WGS sequence"/>
</dbReference>
<dbReference type="InterPro" id="IPR013956">
    <property type="entry name" value="E3_ubiquit_lig_Bre1"/>
</dbReference>
<sequence length="913" mass="106778">MSKRSPTEDGRDLDSICEYKRRTPKRPKNFTHESEQFPICSSVVELQMHTLEAQNKKLGDRLAQRMEVEELLRKRIDDLELRQKQDDALLCTVNRYWNQLDRDIQLLLQRVPGDKAASSNNVEEGLFESSESFLNKASQLESKDFDALLAHRVQESRNWGVKLIERFDCLVRGNERVQELLTKCLEASTPCNGESKDVENSKLCEMLEFKNCYLESQRLQGLLSSLQQENSTNSIQNNELRDQLSLLETEVNELRSRTEEAEFKVEQAVCREKRFITRIWDLTDRVRQHEERIDGQNSSPLPTTSQNGPNSVVDSPLTLDSPLDGQWTNDDHQDDLAQARINELRSLNKQLLASEELVDKLRFEVNHPSADVVKETPVFQSMMWLFHLLYVELNRFAEYHKLAKREITSISKFHVEWHKTISELSVKDDEIFRTAISLANSSWRSLVDKLYDQLIRRDARGKQCTEATAESNPNMLSVCLEEGLKRQLGQLRGEVRRWRMKFDEANAMVQKLQEKLEYEQFRLKDCVLIPFTNGCHEKEEDQLKEDCREPGEIEESDVEEEEEMQNRDPMVRICCLKKRLLHTKRVCRDLEASLEAFKSTSDKMEAAEKFKRLLTENRRLKCCVRAACKQRFSDMLPELQRLNEIQMEDIARLRRSVEESKKEEQSVVTEAESTGQAYEQALEQNTTLLNQIAQKDALITTKIMEVARMTIEVQALQNETADLKAQVEALEQLLKTKDEQDILHQREVEMLHQNCKLLVNENRIREENLVISQWTMYDVARRSFSMKSKLRDLELQLEKAQLSLESKMAMIEKEQQARRTLQDEVFKLKRKLEKVKKMGRLGPRDEVLNEENRHLKELLTCPSCKVNRKDATLLKCFHVFCSSCLKKRYDTRQRKCPKCTQAFGINDIKRIFI</sequence>
<evidence type="ECO:0000256" key="16">
    <source>
        <dbReference type="SAM" id="MobiDB-lite"/>
    </source>
</evidence>
<evidence type="ECO:0000256" key="11">
    <source>
        <dbReference type="ARBA" id="ARBA00023054"/>
    </source>
</evidence>
<evidence type="ECO:0000313" key="18">
    <source>
        <dbReference type="Proteomes" id="UP000046395"/>
    </source>
</evidence>
<dbReference type="SUPFAM" id="SSF57850">
    <property type="entry name" value="RING/U-box"/>
    <property type="match status" value="1"/>
</dbReference>
<evidence type="ECO:0000256" key="8">
    <source>
        <dbReference type="ARBA" id="ARBA00022786"/>
    </source>
</evidence>
<name>A0A5S6QU47_TRIMR</name>
<dbReference type="EC" id="2.3.2.27" evidence="14"/>
<dbReference type="PROSITE" id="PS50089">
    <property type="entry name" value="ZF_RING_2"/>
    <property type="match status" value="1"/>
</dbReference>
<feature type="coiled-coil region" evidence="15">
    <location>
        <begin position="223"/>
        <end position="264"/>
    </location>
</feature>
<proteinExistence type="inferred from homology"/>
<dbReference type="GO" id="GO:0008270">
    <property type="term" value="F:zinc ion binding"/>
    <property type="evidence" value="ECO:0007669"/>
    <property type="project" value="UniProtKB-KW"/>
</dbReference>
<dbReference type="STRING" id="70415.A0A5S6QU47"/>
<dbReference type="Gene3D" id="3.30.40.10">
    <property type="entry name" value="Zinc/RING finger domain, C3HC4 (zinc finger)"/>
    <property type="match status" value="1"/>
</dbReference>
<dbReference type="Pfam" id="PF00097">
    <property type="entry name" value="zf-C3HC4"/>
    <property type="match status" value="1"/>
</dbReference>
<protein>
    <recommendedName>
        <fullName evidence="14">E3 ubiquitin protein ligase</fullName>
        <ecNumber evidence="14">2.3.2.27</ecNumber>
    </recommendedName>
</protein>
<dbReference type="GO" id="GO:0016567">
    <property type="term" value="P:protein ubiquitination"/>
    <property type="evidence" value="ECO:0007669"/>
    <property type="project" value="UniProtKB-UniRule"/>
</dbReference>
<keyword evidence="18" id="KW-1185">Reference proteome</keyword>
<comment type="subcellular location">
    <subcellularLocation>
        <location evidence="2 14">Nucleus</location>
    </subcellularLocation>
</comment>
<dbReference type="AlphaFoldDB" id="A0A5S6QU47"/>
<reference evidence="18" key="1">
    <citation type="submission" date="2013-11" db="EMBL/GenBank/DDBJ databases">
        <authorList>
            <person name="Aslett M."/>
        </authorList>
    </citation>
    <scope>NUCLEOTIDE SEQUENCE [LARGE SCALE GENOMIC DNA]</scope>
    <source>
        <strain evidence="18">Edinburgh</strain>
    </source>
</reference>
<comment type="pathway">
    <text evidence="3 14">Protein modification; protein ubiquitination.</text>
</comment>
<feature type="compositionally biased region" description="Polar residues" evidence="16">
    <location>
        <begin position="295"/>
        <end position="313"/>
    </location>
</feature>
<evidence type="ECO:0000256" key="1">
    <source>
        <dbReference type="ARBA" id="ARBA00000900"/>
    </source>
</evidence>
<evidence type="ECO:0000259" key="17">
    <source>
        <dbReference type="PROSITE" id="PS50089"/>
    </source>
</evidence>
<keyword evidence="12 14" id="KW-0539">Nucleus</keyword>
<keyword evidence="8 14" id="KW-0833">Ubl conjugation pathway</keyword>
<evidence type="ECO:0000256" key="15">
    <source>
        <dbReference type="SAM" id="Coils"/>
    </source>
</evidence>
<dbReference type="GO" id="GO:0006325">
    <property type="term" value="P:chromatin organization"/>
    <property type="evidence" value="ECO:0007669"/>
    <property type="project" value="UniProtKB-KW"/>
</dbReference>
<evidence type="ECO:0000256" key="7">
    <source>
        <dbReference type="ARBA" id="ARBA00022771"/>
    </source>
</evidence>
<evidence type="ECO:0000256" key="6">
    <source>
        <dbReference type="ARBA" id="ARBA00022723"/>
    </source>
</evidence>
<evidence type="ECO:0000256" key="5">
    <source>
        <dbReference type="ARBA" id="ARBA00022679"/>
    </source>
</evidence>
<dbReference type="InterPro" id="IPR018957">
    <property type="entry name" value="Znf_C3HC4_RING-type"/>
</dbReference>
<dbReference type="GO" id="GO:0033503">
    <property type="term" value="C:HULC complex"/>
    <property type="evidence" value="ECO:0007669"/>
    <property type="project" value="TreeGrafter"/>
</dbReference>
<evidence type="ECO:0000256" key="10">
    <source>
        <dbReference type="ARBA" id="ARBA00022853"/>
    </source>
</evidence>
<evidence type="ECO:0000256" key="12">
    <source>
        <dbReference type="ARBA" id="ARBA00023242"/>
    </source>
</evidence>
<dbReference type="InterPro" id="IPR013083">
    <property type="entry name" value="Znf_RING/FYVE/PHD"/>
</dbReference>
<evidence type="ECO:0000256" key="3">
    <source>
        <dbReference type="ARBA" id="ARBA00004906"/>
    </source>
</evidence>
<comment type="catalytic activity">
    <reaction evidence="1 14">
        <text>S-ubiquitinyl-[E2 ubiquitin-conjugating enzyme]-L-cysteine + [acceptor protein]-L-lysine = [E2 ubiquitin-conjugating enzyme]-L-cysteine + N(6)-ubiquitinyl-[acceptor protein]-L-lysine.</text>
        <dbReference type="EC" id="2.3.2.27"/>
    </reaction>
</comment>
<dbReference type="WBParaSite" id="TMUE_2000010659.1">
    <property type="protein sequence ID" value="TMUE_2000010659.1"/>
    <property type="gene ID" value="WBGene00301047"/>
</dbReference>
<reference evidence="19" key="3">
    <citation type="submission" date="2019-12" db="UniProtKB">
        <authorList>
            <consortium name="WormBaseParasite"/>
        </authorList>
    </citation>
    <scope>IDENTIFICATION</scope>
</reference>
<evidence type="ECO:0000256" key="9">
    <source>
        <dbReference type="ARBA" id="ARBA00022833"/>
    </source>
</evidence>
<dbReference type="PANTHER" id="PTHR23163:SF0">
    <property type="entry name" value="E3 UBIQUITIN-PROTEIN LIGASE BRE1"/>
    <property type="match status" value="1"/>
</dbReference>
<keyword evidence="5 14" id="KW-0808">Transferase</keyword>
<keyword evidence="6 14" id="KW-0479">Metal-binding</keyword>
<reference evidence="18" key="2">
    <citation type="submission" date="2014-03" db="EMBL/GenBank/DDBJ databases">
        <title>The whipworm genome and dual-species transcriptomics of an intimate host-pathogen interaction.</title>
        <authorList>
            <person name="Foth B.J."/>
            <person name="Tsai I.J."/>
            <person name="Reid A.J."/>
            <person name="Bancroft A.J."/>
            <person name="Nichol S."/>
            <person name="Tracey A."/>
            <person name="Holroyd N."/>
            <person name="Cotton J.A."/>
            <person name="Stanley E.J."/>
            <person name="Zarowiecki M."/>
            <person name="Liu J.Z."/>
            <person name="Huckvale T."/>
            <person name="Cooper P.J."/>
            <person name="Grencis R.K."/>
            <person name="Berriman M."/>
        </authorList>
    </citation>
    <scope>NUCLEOTIDE SEQUENCE [LARGE SCALE GENOMIC DNA]</scope>
    <source>
        <strain evidence="18">Edinburgh</strain>
    </source>
</reference>